<gene>
    <name evidence="1" type="ORF">EHO60_11320</name>
</gene>
<evidence type="ECO:0000313" key="2">
    <source>
        <dbReference type="Proteomes" id="UP000298458"/>
    </source>
</evidence>
<evidence type="ECO:0008006" key="3">
    <source>
        <dbReference type="Google" id="ProtNLM"/>
    </source>
</evidence>
<dbReference type="OrthoDB" id="186344at2"/>
<evidence type="ECO:0000313" key="1">
    <source>
        <dbReference type="EMBL" id="TGK09943.1"/>
    </source>
</evidence>
<dbReference type="SUPFAM" id="SSF53448">
    <property type="entry name" value="Nucleotide-diphospho-sugar transferases"/>
    <property type="match status" value="1"/>
</dbReference>
<comment type="caution">
    <text evidence="1">The sequence shown here is derived from an EMBL/GenBank/DDBJ whole genome shotgun (WGS) entry which is preliminary data.</text>
</comment>
<dbReference type="AlphaFoldDB" id="A0A4R9GDW6"/>
<dbReference type="InterPro" id="IPR029044">
    <property type="entry name" value="Nucleotide-diphossugar_trans"/>
</dbReference>
<sequence>MLNFCTLFDSKYFSRGIVLLKTLEESCRTKYHIYVFAFDQDTFIGLKRLNLPNVTPISLGDFENTELLNVKKERTKQEYCWTCTPSTIFYCIQKFKLDQCTYIDADLMFMQDPKILLDEMPANKSILLTEHRYTPKYDQTDQNGIYCVQFISFKNDTNGIRALDWWREKCIDWCYAIPDKGRFGDQKYLDNWLSMFEGVHVLQHLGGGIAPWNVQQYAFFSENDQVYGMEFNTKREFKTVFYHFHDFKLLEDGWWGHSGNYDIFDSVYFFFYRPYLFKLLEFEKLYENIRTDKVNLPENLETKFSKEILSLFGRLNRREDISYGLSILNRNRTEDVKTELVSYFIKHSLRLTHADNIYNIERRDNIFDPQKYNASIFFPAERNTTYWNRRCEVQPFDFDTSFFKIRFNLKDLGVNLSQISWAPVKWGYVSIRIESIEFRASEDKENLKFKIAVKGISHNGIRRAGGWVDFLRLNPVFMNIPVPETAEILYILGQWKWHSPDELGERVFQEIKKNPIYWLNYFFTDPKAFLQKGLLRVRNLLN</sequence>
<reference evidence="1" key="1">
    <citation type="journal article" date="2019" name="PLoS Negl. Trop. Dis.">
        <title>Revisiting the worldwide diversity of Leptospira species in the environment.</title>
        <authorList>
            <person name="Vincent A.T."/>
            <person name="Schiettekatte O."/>
            <person name="Bourhy P."/>
            <person name="Veyrier F.J."/>
            <person name="Picardeau M."/>
        </authorList>
    </citation>
    <scope>NUCLEOTIDE SEQUENCE [LARGE SCALE GENOMIC DNA]</scope>
    <source>
        <strain evidence="1">SSW15</strain>
    </source>
</reference>
<keyword evidence="2" id="KW-1185">Reference proteome</keyword>
<accession>A0A4R9GDW6</accession>
<dbReference type="Proteomes" id="UP000298458">
    <property type="component" value="Unassembled WGS sequence"/>
</dbReference>
<protein>
    <recommendedName>
        <fullName evidence="3">Glycosyl transferase</fullName>
    </recommendedName>
</protein>
<name>A0A4R9GDW6_9LEPT</name>
<dbReference type="EMBL" id="RQET01000008">
    <property type="protein sequence ID" value="TGK09943.1"/>
    <property type="molecule type" value="Genomic_DNA"/>
</dbReference>
<dbReference type="Gene3D" id="3.90.550.10">
    <property type="entry name" value="Spore Coat Polysaccharide Biosynthesis Protein SpsA, Chain A"/>
    <property type="match status" value="1"/>
</dbReference>
<proteinExistence type="predicted"/>
<organism evidence="1 2">
    <name type="scientific">Leptospira fletcheri</name>
    <dbReference type="NCBI Taxonomy" id="2484981"/>
    <lineage>
        <taxon>Bacteria</taxon>
        <taxon>Pseudomonadati</taxon>
        <taxon>Spirochaetota</taxon>
        <taxon>Spirochaetia</taxon>
        <taxon>Leptospirales</taxon>
        <taxon>Leptospiraceae</taxon>
        <taxon>Leptospira</taxon>
    </lineage>
</organism>